<proteinExistence type="predicted"/>
<evidence type="ECO:0000313" key="2">
    <source>
        <dbReference type="Proteomes" id="UP001597197"/>
    </source>
</evidence>
<evidence type="ECO:0008006" key="3">
    <source>
        <dbReference type="Google" id="ProtNLM"/>
    </source>
</evidence>
<dbReference type="InterPro" id="IPR029058">
    <property type="entry name" value="AB_hydrolase_fold"/>
</dbReference>
<organism evidence="1 2">
    <name type="scientific">Hymenobacter bucti</name>
    <dbReference type="NCBI Taxonomy" id="1844114"/>
    <lineage>
        <taxon>Bacteria</taxon>
        <taxon>Pseudomonadati</taxon>
        <taxon>Bacteroidota</taxon>
        <taxon>Cytophagia</taxon>
        <taxon>Cytophagales</taxon>
        <taxon>Hymenobacteraceae</taxon>
        <taxon>Hymenobacter</taxon>
    </lineage>
</organism>
<dbReference type="Proteomes" id="UP001597197">
    <property type="component" value="Unassembled WGS sequence"/>
</dbReference>
<dbReference type="SUPFAM" id="SSF53474">
    <property type="entry name" value="alpha/beta-Hydrolases"/>
    <property type="match status" value="1"/>
</dbReference>
<name>A0ABW4R0W8_9BACT</name>
<sequence length="128" mass="13786">MHQSPLGLLVLLPGRGEPARDVFRATRLAHEAAARGLLVLVLGLNDRVYLDSLSLHVIDAAIGQAVRTNPTLAAYVALGGFSAGGQLALAYAKTVRRDSTHRPWQIHAVLGVNPPVDLVANWQRAQRQ</sequence>
<dbReference type="Gene3D" id="3.40.50.1820">
    <property type="entry name" value="alpha/beta hydrolase"/>
    <property type="match status" value="1"/>
</dbReference>
<dbReference type="EMBL" id="JBHUFD010000018">
    <property type="protein sequence ID" value="MFD1874915.1"/>
    <property type="molecule type" value="Genomic_DNA"/>
</dbReference>
<gene>
    <name evidence="1" type="ORF">ACFSDX_20945</name>
</gene>
<protein>
    <recommendedName>
        <fullName evidence="3">Alpha/beta hydrolase fold-3 domain-containing protein</fullName>
    </recommendedName>
</protein>
<comment type="caution">
    <text evidence="1">The sequence shown here is derived from an EMBL/GenBank/DDBJ whole genome shotgun (WGS) entry which is preliminary data.</text>
</comment>
<evidence type="ECO:0000313" key="1">
    <source>
        <dbReference type="EMBL" id="MFD1874915.1"/>
    </source>
</evidence>
<dbReference type="RefSeq" id="WP_382317119.1">
    <property type="nucleotide sequence ID" value="NZ_JBHUFD010000018.1"/>
</dbReference>
<keyword evidence="2" id="KW-1185">Reference proteome</keyword>
<reference evidence="2" key="1">
    <citation type="journal article" date="2019" name="Int. J. Syst. Evol. Microbiol.">
        <title>The Global Catalogue of Microorganisms (GCM) 10K type strain sequencing project: providing services to taxonomists for standard genome sequencing and annotation.</title>
        <authorList>
            <consortium name="The Broad Institute Genomics Platform"/>
            <consortium name="The Broad Institute Genome Sequencing Center for Infectious Disease"/>
            <person name="Wu L."/>
            <person name="Ma J."/>
        </authorList>
    </citation>
    <scope>NUCLEOTIDE SEQUENCE [LARGE SCALE GENOMIC DNA]</scope>
    <source>
        <strain evidence="2">CGMCC 1.15795</strain>
    </source>
</reference>
<accession>A0ABW4R0W8</accession>